<organism evidence="4 5">
    <name type="scientific">Candidatus Methylumidiphilus alinenensis</name>
    <dbReference type="NCBI Taxonomy" id="2202197"/>
    <lineage>
        <taxon>Bacteria</taxon>
        <taxon>Pseudomonadati</taxon>
        <taxon>Pseudomonadota</taxon>
        <taxon>Gammaproteobacteria</taxon>
        <taxon>Methylococcales</taxon>
        <taxon>Candidatus Methylumidiphilus</taxon>
    </lineage>
</organism>
<evidence type="ECO:0000259" key="3">
    <source>
        <dbReference type="Pfam" id="PF06414"/>
    </source>
</evidence>
<dbReference type="Pfam" id="PF06414">
    <property type="entry name" value="Zeta_toxin"/>
    <property type="match status" value="1"/>
</dbReference>
<gene>
    <name evidence="4" type="ORF">DM484_12765</name>
</gene>
<dbReference type="Gene3D" id="3.40.50.300">
    <property type="entry name" value="P-loop containing nucleotide triphosphate hydrolases"/>
    <property type="match status" value="1"/>
</dbReference>
<dbReference type="GO" id="GO:0016301">
    <property type="term" value="F:kinase activity"/>
    <property type="evidence" value="ECO:0007669"/>
    <property type="project" value="InterPro"/>
</dbReference>
<evidence type="ECO:0000313" key="4">
    <source>
        <dbReference type="EMBL" id="PZN78737.1"/>
    </source>
</evidence>
<dbReference type="Proteomes" id="UP000249396">
    <property type="component" value="Unassembled WGS sequence"/>
</dbReference>
<name>A0A2W4T7L2_9GAMM</name>
<keyword evidence="2" id="KW-0067">ATP-binding</keyword>
<comment type="caution">
    <text evidence="4">The sequence shown here is derived from an EMBL/GenBank/DDBJ whole genome shotgun (WGS) entry which is preliminary data.</text>
</comment>
<evidence type="ECO:0000313" key="5">
    <source>
        <dbReference type="Proteomes" id="UP000249396"/>
    </source>
</evidence>
<dbReference type="GO" id="GO:0005524">
    <property type="term" value="F:ATP binding"/>
    <property type="evidence" value="ECO:0007669"/>
    <property type="project" value="UniProtKB-KW"/>
</dbReference>
<proteinExistence type="predicted"/>
<feature type="domain" description="Zeta toxin" evidence="3">
    <location>
        <begin position="388"/>
        <end position="579"/>
    </location>
</feature>
<sequence>MIKIAIPKIPGAVKLKKLRNALAIARARKLLSTLQQEAETTISHDQAKRVTYLTELFSRIHREIFHDWKEQATVNHRPGTMPDADRRKGFRMIIEGLVLNGGGNLGTELFDSNGFVIKTGNIAERVANFYQRMRIVRPFDYGNRLTLDVFVMALANLPAFKGVYEQGIDFRRLEAVDAVVLHNLDSTVEEITLAFKHALDPTRTKCLQNRPNGYGKWPENKRFVSSIPFLSHTTGDGIDCLVTVNGGLVPLASINKDLFVAGLQLADLPLSLSAKVIGYLPGTENLRVAEKDEIDGISIGEHGEAPLFCLDVNMLTGLRSASQTELKELIKQCEGDNATIFMLANNPDLKNKLLATASEDERLARTVEIGYERLSKMSKKLDELQEAIFKGKTPDPYPKLFMSMGGAGSGKTAVEEIAAAQCGDNFVIASLDEFRKCSDLYTVMTAANHHSDDYIFIEPFANRLRDLVANRAKEARINILYDGTGIPYKPRYFNVINAYSEADFHTQIAAIDAFIVKPEGRENELSRSGVICSVKDRFERTGRALPWVVTVDKHIRSPWSFLDALEHEALDKISLFANDGERDKHYLVAESFGLADSEVRALHETQKSETLTVYLKSLIRHHADSILKILANGDREKIEALMDRNPAFDETNVAYQIYPGKYGNRVLAIYNTRRMVDFVVKRQLNPNASGEEGLLHKHASLAFHVDPGAKEPWMIRLQDAVADIETKAQAG</sequence>
<dbReference type="AlphaFoldDB" id="A0A2W4T7L2"/>
<dbReference type="InterPro" id="IPR010488">
    <property type="entry name" value="Zeta_toxin_domain"/>
</dbReference>
<accession>A0A2W4T7L2</accession>
<keyword evidence="1" id="KW-0547">Nucleotide-binding</keyword>
<evidence type="ECO:0000256" key="1">
    <source>
        <dbReference type="ARBA" id="ARBA00022741"/>
    </source>
</evidence>
<dbReference type="EMBL" id="QJPH01000314">
    <property type="protein sequence ID" value="PZN78737.1"/>
    <property type="molecule type" value="Genomic_DNA"/>
</dbReference>
<dbReference type="InterPro" id="IPR027417">
    <property type="entry name" value="P-loop_NTPase"/>
</dbReference>
<protein>
    <submittedName>
        <fullName evidence="4">Toxin</fullName>
    </submittedName>
</protein>
<reference evidence="4 5" key="1">
    <citation type="journal article" date="2018" name="Aquat. Microb. Ecol.">
        <title>Gammaproteobacterial methanotrophs dominate.</title>
        <authorList>
            <person name="Rissanen A.J."/>
            <person name="Saarenheimo J."/>
            <person name="Tiirola M."/>
            <person name="Peura S."/>
            <person name="Aalto S.L."/>
            <person name="Karvinen A."/>
            <person name="Nykanen H."/>
        </authorList>
    </citation>
    <scope>NUCLEOTIDE SEQUENCE [LARGE SCALE GENOMIC DNA]</scope>
    <source>
        <strain evidence="4">AMbin10</strain>
    </source>
</reference>
<evidence type="ECO:0000256" key="2">
    <source>
        <dbReference type="ARBA" id="ARBA00022840"/>
    </source>
</evidence>